<dbReference type="Proteomes" id="UP000276437">
    <property type="component" value="Chromosome"/>
</dbReference>
<dbReference type="GO" id="GO:0051607">
    <property type="term" value="P:defense response to virus"/>
    <property type="evidence" value="ECO:0007669"/>
    <property type="project" value="UniProtKB-KW"/>
</dbReference>
<dbReference type="InterPro" id="IPR010149">
    <property type="entry name" value="CRISPR-assoc_prot_Csm2_III-A"/>
</dbReference>
<evidence type="ECO:0000256" key="1">
    <source>
        <dbReference type="ARBA" id="ARBA00003640"/>
    </source>
</evidence>
<dbReference type="NCBIfam" id="TIGR01870">
    <property type="entry name" value="cas_TM1810_Csm2"/>
    <property type="match status" value="1"/>
</dbReference>
<comment type="similarity">
    <text evidence="2">Belongs to the CRISPR-associated Csm2 family.</text>
</comment>
<feature type="region of interest" description="Disordered" evidence="7">
    <location>
        <begin position="1"/>
        <end position="23"/>
    </location>
</feature>
<evidence type="ECO:0000256" key="7">
    <source>
        <dbReference type="SAM" id="MobiDB-lite"/>
    </source>
</evidence>
<evidence type="ECO:0000313" key="9">
    <source>
        <dbReference type="Proteomes" id="UP000276437"/>
    </source>
</evidence>
<dbReference type="AlphaFoldDB" id="A0A348AR48"/>
<dbReference type="Pfam" id="PF03750">
    <property type="entry name" value="Csm2_III-A"/>
    <property type="match status" value="1"/>
</dbReference>
<evidence type="ECO:0000256" key="2">
    <source>
        <dbReference type="ARBA" id="ARBA00006896"/>
    </source>
</evidence>
<evidence type="ECO:0000256" key="4">
    <source>
        <dbReference type="ARBA" id="ARBA00022884"/>
    </source>
</evidence>
<dbReference type="GO" id="GO:0003723">
    <property type="term" value="F:RNA binding"/>
    <property type="evidence" value="ECO:0007669"/>
    <property type="project" value="UniProtKB-KW"/>
</dbReference>
<proteinExistence type="inferred from homology"/>
<dbReference type="CDD" id="cd09647">
    <property type="entry name" value="Csm2_III-A"/>
    <property type="match status" value="1"/>
</dbReference>
<evidence type="ECO:0000256" key="3">
    <source>
        <dbReference type="ARBA" id="ARBA00016118"/>
    </source>
</evidence>
<keyword evidence="5" id="KW-0051">Antiviral defense</keyword>
<protein>
    <recommendedName>
        <fullName evidence="3">CRISPR system Cms protein Csm2</fullName>
    </recommendedName>
    <alternativeName>
        <fullName evidence="6">CRISPR type III A-associated protein Csm2</fullName>
    </alternativeName>
</protein>
<dbReference type="KEGG" id="mana:MAMMFC1_04264"/>
<evidence type="ECO:0000256" key="5">
    <source>
        <dbReference type="ARBA" id="ARBA00023118"/>
    </source>
</evidence>
<gene>
    <name evidence="8" type="ORF">MAMMFC1_04264</name>
</gene>
<keyword evidence="4" id="KW-0694">RNA-binding</keyword>
<accession>A0A348AR48</accession>
<evidence type="ECO:0000313" key="8">
    <source>
        <dbReference type="EMBL" id="BBB93546.1"/>
    </source>
</evidence>
<comment type="function">
    <text evidence="1">This subunit may be involved in monitoring complementarity of crRNA and target RNA.</text>
</comment>
<dbReference type="EMBL" id="AP018449">
    <property type="protein sequence ID" value="BBB93546.1"/>
    <property type="molecule type" value="Genomic_DNA"/>
</dbReference>
<keyword evidence="9" id="KW-1185">Reference proteome</keyword>
<sequence length="156" mass="17892">MPNEQMRQDGRQNRGYPHGNQRNTGIVSIADEVSAKAEIIIDPAKDAKGNELISCAQKLGQYLAVNVRMTTSQIRNLFAEAVRIKKIYGNDNKGPYEVNLLRAKFAYNAGRFREVKDFQKIADRMLLHIDSKEKFTRFFDFFEAVVAYHKQYGGKE</sequence>
<feature type="compositionally biased region" description="Basic and acidic residues" evidence="7">
    <location>
        <begin position="1"/>
        <end position="12"/>
    </location>
</feature>
<organism evidence="8 9">
    <name type="scientific">Methylomusa anaerophila</name>
    <dbReference type="NCBI Taxonomy" id="1930071"/>
    <lineage>
        <taxon>Bacteria</taxon>
        <taxon>Bacillati</taxon>
        <taxon>Bacillota</taxon>
        <taxon>Negativicutes</taxon>
        <taxon>Selenomonadales</taxon>
        <taxon>Sporomusaceae</taxon>
        <taxon>Methylomusa</taxon>
    </lineage>
</organism>
<dbReference type="OrthoDB" id="1862673at2"/>
<reference evidence="8 9" key="1">
    <citation type="journal article" date="2018" name="Int. J. Syst. Evol. Microbiol.">
        <title>Methylomusa anaerophila gen. nov., sp. nov., an anaerobic methanol-utilizing bacterium isolated from a microbial fuel cell.</title>
        <authorList>
            <person name="Amano N."/>
            <person name="Yamamuro A."/>
            <person name="Miyahara M."/>
            <person name="Kouzuma A."/>
            <person name="Abe T."/>
            <person name="Watanabe K."/>
        </authorList>
    </citation>
    <scope>NUCLEOTIDE SEQUENCE [LARGE SCALE GENOMIC DNA]</scope>
    <source>
        <strain evidence="8 9">MMFC1</strain>
    </source>
</reference>
<dbReference type="RefSeq" id="WP_158618844.1">
    <property type="nucleotide sequence ID" value="NZ_AP018449.1"/>
</dbReference>
<evidence type="ECO:0000256" key="6">
    <source>
        <dbReference type="ARBA" id="ARBA00031723"/>
    </source>
</evidence>
<name>A0A348AR48_9FIRM</name>